<organism evidence="2 3">
    <name type="scientific">Calocera viscosa (strain TUFC12733)</name>
    <dbReference type="NCBI Taxonomy" id="1330018"/>
    <lineage>
        <taxon>Eukaryota</taxon>
        <taxon>Fungi</taxon>
        <taxon>Dikarya</taxon>
        <taxon>Basidiomycota</taxon>
        <taxon>Agaricomycotina</taxon>
        <taxon>Dacrymycetes</taxon>
        <taxon>Dacrymycetales</taxon>
        <taxon>Dacrymycetaceae</taxon>
        <taxon>Calocera</taxon>
    </lineage>
</organism>
<evidence type="ECO:0000313" key="3">
    <source>
        <dbReference type="Proteomes" id="UP000076738"/>
    </source>
</evidence>
<gene>
    <name evidence="2" type="ORF">CALVIDRAFT_534919</name>
</gene>
<evidence type="ECO:0000313" key="2">
    <source>
        <dbReference type="EMBL" id="KZO98839.1"/>
    </source>
</evidence>
<dbReference type="EMBL" id="KV417274">
    <property type="protein sequence ID" value="KZO98839.1"/>
    <property type="molecule type" value="Genomic_DNA"/>
</dbReference>
<sequence length="85" mass="8901">MDAPSSAAWAASSTSCTASGASGPFESFFPSRPMRTRRTYAQQHLNNHARTTGRETHLESVRGAAAGVRALSTRGSAHRARGGVA</sequence>
<accession>A0A167PIR2</accession>
<reference evidence="2 3" key="1">
    <citation type="journal article" date="2016" name="Mol. Biol. Evol.">
        <title>Comparative Genomics of Early-Diverging Mushroom-Forming Fungi Provides Insights into the Origins of Lignocellulose Decay Capabilities.</title>
        <authorList>
            <person name="Nagy L.G."/>
            <person name="Riley R."/>
            <person name="Tritt A."/>
            <person name="Adam C."/>
            <person name="Daum C."/>
            <person name="Floudas D."/>
            <person name="Sun H."/>
            <person name="Yadav J.S."/>
            <person name="Pangilinan J."/>
            <person name="Larsson K.H."/>
            <person name="Matsuura K."/>
            <person name="Barry K."/>
            <person name="Labutti K."/>
            <person name="Kuo R."/>
            <person name="Ohm R.A."/>
            <person name="Bhattacharya S.S."/>
            <person name="Shirouzu T."/>
            <person name="Yoshinaga Y."/>
            <person name="Martin F.M."/>
            <person name="Grigoriev I.V."/>
            <person name="Hibbett D.S."/>
        </authorList>
    </citation>
    <scope>NUCLEOTIDE SEQUENCE [LARGE SCALE GENOMIC DNA]</scope>
    <source>
        <strain evidence="2 3">TUFC12733</strain>
    </source>
</reference>
<feature type="region of interest" description="Disordered" evidence="1">
    <location>
        <begin position="1"/>
        <end position="32"/>
    </location>
</feature>
<name>A0A167PIR2_CALVF</name>
<proteinExistence type="predicted"/>
<dbReference type="Proteomes" id="UP000076738">
    <property type="component" value="Unassembled WGS sequence"/>
</dbReference>
<feature type="compositionally biased region" description="Low complexity" evidence="1">
    <location>
        <begin position="1"/>
        <end position="24"/>
    </location>
</feature>
<dbReference type="AlphaFoldDB" id="A0A167PIR2"/>
<protein>
    <submittedName>
        <fullName evidence="2">Uncharacterized protein</fullName>
    </submittedName>
</protein>
<keyword evidence="3" id="KW-1185">Reference proteome</keyword>
<evidence type="ECO:0000256" key="1">
    <source>
        <dbReference type="SAM" id="MobiDB-lite"/>
    </source>
</evidence>